<evidence type="ECO:0000259" key="1">
    <source>
        <dbReference type="Pfam" id="PF13566"/>
    </source>
</evidence>
<dbReference type="GeneID" id="303559677"/>
<dbReference type="OrthoDB" id="5290748at2"/>
<reference evidence="2 4" key="1">
    <citation type="submission" date="2017-09" db="EMBL/GenBank/DDBJ databases">
        <authorList>
            <person name="Thomas P."/>
            <person name="Seyboldt C."/>
        </authorList>
    </citation>
    <scope>NUCLEOTIDE SEQUENCE [LARGE SCALE GENOMIC DNA]</scope>
    <source>
        <strain evidence="2 4">DSM 7534</strain>
    </source>
</reference>
<proteinExistence type="predicted"/>
<dbReference type="Proteomes" id="UP001055437">
    <property type="component" value="Chromosome"/>
</dbReference>
<dbReference type="Proteomes" id="UP000280586">
    <property type="component" value="Chromosome"/>
</dbReference>
<evidence type="ECO:0000313" key="2">
    <source>
        <dbReference type="EMBL" id="AYE33533.1"/>
    </source>
</evidence>
<dbReference type="InterPro" id="IPR025404">
    <property type="entry name" value="DUF4130"/>
</dbReference>
<dbReference type="Pfam" id="PF13566">
    <property type="entry name" value="DUF4130"/>
    <property type="match status" value="1"/>
</dbReference>
<evidence type="ECO:0000313" key="4">
    <source>
        <dbReference type="Proteomes" id="UP000280586"/>
    </source>
</evidence>
<name>A0A9N7JJA8_CLOSE</name>
<evidence type="ECO:0000313" key="3">
    <source>
        <dbReference type="EMBL" id="USS00089.1"/>
    </source>
</evidence>
<dbReference type="NCBIfam" id="TIGR03915">
    <property type="entry name" value="SAM_7_link_chp"/>
    <property type="match status" value="1"/>
</dbReference>
<gene>
    <name evidence="2" type="ORF">CP523_03150</name>
    <name evidence="3" type="ORF">NH397_11370</name>
</gene>
<dbReference type="InterPro" id="IPR023875">
    <property type="entry name" value="DNA_repair_put"/>
</dbReference>
<reference evidence="3" key="2">
    <citation type="submission" date="2022-06" db="EMBL/GenBank/DDBJ databases">
        <authorList>
            <person name="Holder M.E."/>
            <person name="Ajami N.J."/>
            <person name="Petrosino J.F."/>
        </authorList>
    </citation>
    <scope>NUCLEOTIDE SEQUENCE</scope>
    <source>
        <strain evidence="3">RMA 8861</strain>
    </source>
</reference>
<keyword evidence="5" id="KW-1185">Reference proteome</keyword>
<feature type="domain" description="DUF4130" evidence="1">
    <location>
        <begin position="84"/>
        <end position="243"/>
    </location>
</feature>
<sequence length="245" mass="29458">MITYIYDGSFQGLLSAIYDSFYSKIPPNSILAKNEYSIDLLSTYININTDYKKYKKVKESIILKIDRLCLEKIYKLYLSSEKDKGILCFKYLKLAFKVSNKIHSFLHLDIVRNINLIDRRVSLEAHRFTGLVRFSYIGNKFLYSQIYPDNNILELISPHFEKRLPNEYWIIHDTKRNIATIYNKISWEITELDKNDYMNLSKSFDNFEELWKEYFKSTTIDERLNLKLQKRSMPKRYWKNLTELK</sequence>
<organism evidence="2 4">
    <name type="scientific">Clostridium septicum</name>
    <dbReference type="NCBI Taxonomy" id="1504"/>
    <lineage>
        <taxon>Bacteria</taxon>
        <taxon>Bacillati</taxon>
        <taxon>Bacillota</taxon>
        <taxon>Clostridia</taxon>
        <taxon>Eubacteriales</taxon>
        <taxon>Clostridiaceae</taxon>
        <taxon>Clostridium</taxon>
    </lineage>
</organism>
<dbReference type="RefSeq" id="WP_066677274.1">
    <property type="nucleotide sequence ID" value="NZ_CABMIZ010000024.1"/>
</dbReference>
<dbReference type="AlphaFoldDB" id="A0A9N7JJA8"/>
<dbReference type="EMBL" id="CP023671">
    <property type="protein sequence ID" value="AYE33533.1"/>
    <property type="molecule type" value="Genomic_DNA"/>
</dbReference>
<accession>A0A9N7JJA8</accession>
<protein>
    <submittedName>
        <fullName evidence="2">DNA metabolism protein</fullName>
    </submittedName>
    <submittedName>
        <fullName evidence="3">TIGR03915 family putative DNA repair protein</fullName>
    </submittedName>
</protein>
<evidence type="ECO:0000313" key="5">
    <source>
        <dbReference type="Proteomes" id="UP001055437"/>
    </source>
</evidence>
<dbReference type="KEGG" id="csep:CP523_03150"/>
<dbReference type="EMBL" id="CP099799">
    <property type="protein sequence ID" value="USS00089.1"/>
    <property type="molecule type" value="Genomic_DNA"/>
</dbReference>